<protein>
    <submittedName>
        <fullName evidence="1">Uncharacterized protein</fullName>
    </submittedName>
</protein>
<reference evidence="1 2" key="1">
    <citation type="submission" date="2023-09" db="EMBL/GenBank/DDBJ databases">
        <title>Pyrofollis japonicus gen. nov. sp. nov., a novel member of the family Pyrodictiaceae isolated from the Iheya North hydrothermal field.</title>
        <authorList>
            <person name="Miyazaki U."/>
            <person name="Sanari M."/>
            <person name="Tame A."/>
            <person name="Kitajima M."/>
            <person name="Okamoto A."/>
            <person name="Sawayama S."/>
            <person name="Miyazaki J."/>
            <person name="Takai K."/>
            <person name="Nakagawa S."/>
        </authorList>
    </citation>
    <scope>NUCLEOTIDE SEQUENCE [LARGE SCALE GENOMIC DNA]</scope>
    <source>
        <strain evidence="1 2">AV2</strain>
    </source>
</reference>
<keyword evidence="2" id="KW-1185">Reference proteome</keyword>
<dbReference type="Proteomes" id="UP001341135">
    <property type="component" value="Chromosome"/>
</dbReference>
<dbReference type="EMBL" id="AP028907">
    <property type="protein sequence ID" value="BES81742.1"/>
    <property type="molecule type" value="Genomic_DNA"/>
</dbReference>
<name>A0ABM8IW23_9CREN</name>
<sequence>MRPVEKFQPGCIDYAEDAVVVDLVKAGKRQSVVARVIEKRLRDALAEKDPRGSLRR</sequence>
<accession>A0ABM8IW23</accession>
<dbReference type="RefSeq" id="WP_338248418.1">
    <property type="nucleotide sequence ID" value="NZ_AP028907.1"/>
</dbReference>
<gene>
    <name evidence="1" type="ORF">PABY_13090</name>
</gene>
<proteinExistence type="predicted"/>
<dbReference type="GeneID" id="89289324"/>
<evidence type="ECO:0000313" key="1">
    <source>
        <dbReference type="EMBL" id="BES81742.1"/>
    </source>
</evidence>
<evidence type="ECO:0000313" key="2">
    <source>
        <dbReference type="Proteomes" id="UP001341135"/>
    </source>
</evidence>
<organism evidence="1 2">
    <name type="scientific">Pyrodictium abyssi</name>
    <dbReference type="NCBI Taxonomy" id="54256"/>
    <lineage>
        <taxon>Archaea</taxon>
        <taxon>Thermoproteota</taxon>
        <taxon>Thermoprotei</taxon>
        <taxon>Desulfurococcales</taxon>
        <taxon>Pyrodictiaceae</taxon>
        <taxon>Pyrodictium</taxon>
    </lineage>
</organism>